<reference evidence="6 7" key="1">
    <citation type="submission" date="2024-09" db="EMBL/GenBank/DDBJ databases">
        <title>Description of Labrys sedimenti sp. nov., isolated from a diclofenac-degrading enrichment culture, and genome-based reclassification of Labrys portucalensis as a later heterotypic synonym of Labrys neptuniae.</title>
        <authorList>
            <person name="Tancsics A."/>
            <person name="Csepanyi A."/>
        </authorList>
    </citation>
    <scope>NUCLEOTIDE SEQUENCE [LARGE SCALE GENOMIC DNA]</scope>
    <source>
        <strain evidence="6 7">LMG 23412</strain>
    </source>
</reference>
<accession>A0ABV6ZB22</accession>
<name>A0ABV6ZB22_9HYPH</name>
<feature type="region of interest" description="Disordered" evidence="5">
    <location>
        <begin position="343"/>
        <end position="368"/>
    </location>
</feature>
<dbReference type="EMBL" id="JBHGPK010000001">
    <property type="protein sequence ID" value="MFC2249314.1"/>
    <property type="molecule type" value="Genomic_DNA"/>
</dbReference>
<comment type="caution">
    <text evidence="6">The sequence shown here is derived from an EMBL/GenBank/DDBJ whole genome shotgun (WGS) entry which is preliminary data.</text>
</comment>
<dbReference type="Proteomes" id="UP001595190">
    <property type="component" value="Unassembled WGS sequence"/>
</dbReference>
<dbReference type="InterPro" id="IPR042118">
    <property type="entry name" value="QueA_dom1"/>
</dbReference>
<dbReference type="RefSeq" id="WP_394309348.1">
    <property type="nucleotide sequence ID" value="NZ_JBHGPK010000001.1"/>
</dbReference>
<evidence type="ECO:0000313" key="7">
    <source>
        <dbReference type="Proteomes" id="UP001595190"/>
    </source>
</evidence>
<evidence type="ECO:0000256" key="2">
    <source>
        <dbReference type="ARBA" id="ARBA00022679"/>
    </source>
</evidence>
<evidence type="ECO:0000313" key="6">
    <source>
        <dbReference type="EMBL" id="MFC2249314.1"/>
    </source>
</evidence>
<dbReference type="InterPro" id="IPR042119">
    <property type="entry name" value="QueA_dom2"/>
</dbReference>
<keyword evidence="2" id="KW-0808">Transferase</keyword>
<dbReference type="InterPro" id="IPR003699">
    <property type="entry name" value="QueA"/>
</dbReference>
<keyword evidence="1" id="KW-0963">Cytoplasm</keyword>
<dbReference type="PANTHER" id="PTHR30307">
    <property type="entry name" value="S-ADENOSYLMETHIONINE:TRNA RIBOSYLTRANSFERASE-ISOMERASE"/>
    <property type="match status" value="1"/>
</dbReference>
<organism evidence="6 7">
    <name type="scientific">Labrys neptuniae</name>
    <dbReference type="NCBI Taxonomy" id="376174"/>
    <lineage>
        <taxon>Bacteria</taxon>
        <taxon>Pseudomonadati</taxon>
        <taxon>Pseudomonadota</taxon>
        <taxon>Alphaproteobacteria</taxon>
        <taxon>Hyphomicrobiales</taxon>
        <taxon>Xanthobacteraceae</taxon>
        <taxon>Labrys</taxon>
    </lineage>
</organism>
<keyword evidence="4" id="KW-0671">Queuosine biosynthesis</keyword>
<gene>
    <name evidence="6" type="ORF">ACETRX_06790</name>
</gene>
<dbReference type="Gene3D" id="3.40.1780.10">
    <property type="entry name" value="QueA-like"/>
    <property type="match status" value="1"/>
</dbReference>
<keyword evidence="3" id="KW-0949">S-adenosyl-L-methionine</keyword>
<evidence type="ECO:0000256" key="5">
    <source>
        <dbReference type="SAM" id="MobiDB-lite"/>
    </source>
</evidence>
<sequence>MIAVGNPEPGSARLLAVSNSGKIRHLPRSALSLLFNPGDLVVANDAATLPASLAGSHVDSGRPIEVRLAAWVVAGDPTRFIAVVFGAGDHRMRTEDRPAPPQLFAGDKLELGPLTAEVERLHGYPRLVTLRFSGPSERILAGLALHGRPIQYAHVPEPLALWDMWTAIAAEPLAFEPPSAGFALDWRTIAAWRRRGVGFASLTHAAGISSTGDAVMDLRLPFDEPYRIPAATAAAITRTKATGGRVIAIGTSVVRALEHAASAPGGLRAGDGLAQGRIGPKSRLRLVDAVLSGVHQPGESHFELLRAFADDLTLDRVSLMLEAWNYRAHEFGDSVLIERRASKRKEQGADRPGRLTATSLWAGTAPTP</sequence>
<evidence type="ECO:0000256" key="3">
    <source>
        <dbReference type="ARBA" id="ARBA00022691"/>
    </source>
</evidence>
<dbReference type="Pfam" id="PF02547">
    <property type="entry name" value="Queuosine_synth"/>
    <property type="match status" value="1"/>
</dbReference>
<dbReference type="InterPro" id="IPR036100">
    <property type="entry name" value="QueA_sf"/>
</dbReference>
<evidence type="ECO:0000256" key="1">
    <source>
        <dbReference type="ARBA" id="ARBA00022490"/>
    </source>
</evidence>
<proteinExistence type="predicted"/>
<feature type="compositionally biased region" description="Basic and acidic residues" evidence="5">
    <location>
        <begin position="343"/>
        <end position="353"/>
    </location>
</feature>
<dbReference type="Gene3D" id="2.40.10.240">
    <property type="entry name" value="QueA-like"/>
    <property type="match status" value="1"/>
</dbReference>
<protein>
    <submittedName>
        <fullName evidence="6">S-adenosylmethionine:tRNA ribosyltransferase-isomerase</fullName>
    </submittedName>
</protein>
<evidence type="ECO:0000256" key="4">
    <source>
        <dbReference type="ARBA" id="ARBA00022785"/>
    </source>
</evidence>
<dbReference type="PANTHER" id="PTHR30307:SF0">
    <property type="entry name" value="S-ADENOSYLMETHIONINE:TRNA RIBOSYLTRANSFERASE-ISOMERASE"/>
    <property type="match status" value="1"/>
</dbReference>
<dbReference type="SUPFAM" id="SSF111337">
    <property type="entry name" value="QueA-like"/>
    <property type="match status" value="1"/>
</dbReference>